<dbReference type="Proteomes" id="UP001179952">
    <property type="component" value="Unassembled WGS sequence"/>
</dbReference>
<evidence type="ECO:0000256" key="1">
    <source>
        <dbReference type="SAM" id="Phobius"/>
    </source>
</evidence>
<accession>A0AAV9AAR3</accession>
<comment type="caution">
    <text evidence="2">The sequence shown here is derived from an EMBL/GenBank/DDBJ whole genome shotgun (WGS) entry which is preliminary data.</text>
</comment>
<evidence type="ECO:0000313" key="2">
    <source>
        <dbReference type="EMBL" id="KAK1261025.1"/>
    </source>
</evidence>
<proteinExistence type="predicted"/>
<dbReference type="EMBL" id="JAUJYN010000011">
    <property type="protein sequence ID" value="KAK1261025.1"/>
    <property type="molecule type" value="Genomic_DNA"/>
</dbReference>
<protein>
    <submittedName>
        <fullName evidence="2">Uncharacterized protein</fullName>
    </submittedName>
</protein>
<name>A0AAV9AAR3_ACOGR</name>
<sequence length="103" mass="11726">MRLNTVQTGGAAAIIRLRRQRAESLLQRWPQRKRWMAEGARSGPIEGRFEYVEGKRGRDEADAFVSFRHRFLGFSWGYRIGGGLFCKTLVLAIVGASKVEKKI</sequence>
<reference evidence="2" key="1">
    <citation type="journal article" date="2023" name="Nat. Commun.">
        <title>Diploid and tetraploid genomes of Acorus and the evolution of monocots.</title>
        <authorList>
            <person name="Ma L."/>
            <person name="Liu K.W."/>
            <person name="Li Z."/>
            <person name="Hsiao Y.Y."/>
            <person name="Qi Y."/>
            <person name="Fu T."/>
            <person name="Tang G.D."/>
            <person name="Zhang D."/>
            <person name="Sun W.H."/>
            <person name="Liu D.K."/>
            <person name="Li Y."/>
            <person name="Chen G.Z."/>
            <person name="Liu X.D."/>
            <person name="Liao X.Y."/>
            <person name="Jiang Y.T."/>
            <person name="Yu X."/>
            <person name="Hao Y."/>
            <person name="Huang J."/>
            <person name="Zhao X.W."/>
            <person name="Ke S."/>
            <person name="Chen Y.Y."/>
            <person name="Wu W.L."/>
            <person name="Hsu J.L."/>
            <person name="Lin Y.F."/>
            <person name="Huang M.D."/>
            <person name="Li C.Y."/>
            <person name="Huang L."/>
            <person name="Wang Z.W."/>
            <person name="Zhao X."/>
            <person name="Zhong W.Y."/>
            <person name="Peng D.H."/>
            <person name="Ahmad S."/>
            <person name="Lan S."/>
            <person name="Zhang J.S."/>
            <person name="Tsai W.C."/>
            <person name="Van de Peer Y."/>
            <person name="Liu Z.J."/>
        </authorList>
    </citation>
    <scope>NUCLEOTIDE SEQUENCE</scope>
    <source>
        <strain evidence="2">SCP</strain>
    </source>
</reference>
<keyword evidence="1" id="KW-0472">Membrane</keyword>
<keyword evidence="1" id="KW-0812">Transmembrane</keyword>
<feature type="transmembrane region" description="Helical" evidence="1">
    <location>
        <begin position="76"/>
        <end position="96"/>
    </location>
</feature>
<keyword evidence="1" id="KW-1133">Transmembrane helix</keyword>
<evidence type="ECO:0000313" key="3">
    <source>
        <dbReference type="Proteomes" id="UP001179952"/>
    </source>
</evidence>
<keyword evidence="3" id="KW-1185">Reference proteome</keyword>
<dbReference type="AlphaFoldDB" id="A0AAV9AAR3"/>
<reference evidence="2" key="2">
    <citation type="submission" date="2023-06" db="EMBL/GenBank/DDBJ databases">
        <authorList>
            <person name="Ma L."/>
            <person name="Liu K.-W."/>
            <person name="Li Z."/>
            <person name="Hsiao Y.-Y."/>
            <person name="Qi Y."/>
            <person name="Fu T."/>
            <person name="Tang G."/>
            <person name="Zhang D."/>
            <person name="Sun W.-H."/>
            <person name="Liu D.-K."/>
            <person name="Li Y."/>
            <person name="Chen G.-Z."/>
            <person name="Liu X.-D."/>
            <person name="Liao X.-Y."/>
            <person name="Jiang Y.-T."/>
            <person name="Yu X."/>
            <person name="Hao Y."/>
            <person name="Huang J."/>
            <person name="Zhao X.-W."/>
            <person name="Ke S."/>
            <person name="Chen Y.-Y."/>
            <person name="Wu W.-L."/>
            <person name="Hsu J.-L."/>
            <person name="Lin Y.-F."/>
            <person name="Huang M.-D."/>
            <person name="Li C.-Y."/>
            <person name="Huang L."/>
            <person name="Wang Z.-W."/>
            <person name="Zhao X."/>
            <person name="Zhong W.-Y."/>
            <person name="Peng D.-H."/>
            <person name="Ahmad S."/>
            <person name="Lan S."/>
            <person name="Zhang J.-S."/>
            <person name="Tsai W.-C."/>
            <person name="Van De Peer Y."/>
            <person name="Liu Z.-J."/>
        </authorList>
    </citation>
    <scope>NUCLEOTIDE SEQUENCE</scope>
    <source>
        <strain evidence="2">SCP</strain>
        <tissue evidence="2">Leaves</tissue>
    </source>
</reference>
<gene>
    <name evidence="2" type="ORF">QJS04_geneDACA020305</name>
</gene>
<organism evidence="2 3">
    <name type="scientific">Acorus gramineus</name>
    <name type="common">Dwarf sweet flag</name>
    <dbReference type="NCBI Taxonomy" id="55184"/>
    <lineage>
        <taxon>Eukaryota</taxon>
        <taxon>Viridiplantae</taxon>
        <taxon>Streptophyta</taxon>
        <taxon>Embryophyta</taxon>
        <taxon>Tracheophyta</taxon>
        <taxon>Spermatophyta</taxon>
        <taxon>Magnoliopsida</taxon>
        <taxon>Liliopsida</taxon>
        <taxon>Acoraceae</taxon>
        <taxon>Acorus</taxon>
    </lineage>
</organism>